<organism evidence="2 3">
    <name type="scientific">Nesterenkonia rhizosphaerae</name>
    <dbReference type="NCBI Taxonomy" id="1348272"/>
    <lineage>
        <taxon>Bacteria</taxon>
        <taxon>Bacillati</taxon>
        <taxon>Actinomycetota</taxon>
        <taxon>Actinomycetes</taxon>
        <taxon>Micrococcales</taxon>
        <taxon>Micrococcaceae</taxon>
        <taxon>Nesterenkonia</taxon>
    </lineage>
</organism>
<gene>
    <name evidence="2" type="ORF">GCM10025790_09000</name>
</gene>
<dbReference type="EMBL" id="BAABLW010000005">
    <property type="protein sequence ID" value="GAA4916068.1"/>
    <property type="molecule type" value="Genomic_DNA"/>
</dbReference>
<sequence>MTQPIPEGNPDAPTYEPLDLLDMGTERDMIDFGIRHAQSKLPTWQPEAGNTEVVLMETLALMLGTEVMALQLVPSRLLEYLLDLYGVTRSLGAPAFATVEFTVAGSQPLHEVPEGTRLRVHLDATQSYDMLTTGRLTINTRDGLTGTVRVIAEEYGPQLNGVAAGTTVDVVDNLPFVESAQLVTEVEGGYREESDEEFHARGSALLNRLTSTLVRPDHFQHAALETPGVGRAHVLNLYDPARPGEQAAGHVTVAVAGLEGLPLGQEQSIALRDELEAQALASLTVHIVGPTYTDVDIEVTVVAAQRENPADVQARVEEHLRRWLSPTVWPWESVIRRNALIGQVGSVQGVSYVESAPDDIPLEGDAPLPRVGSIIVTVEGGQ</sequence>
<dbReference type="Proteomes" id="UP001500368">
    <property type="component" value="Unassembled WGS sequence"/>
</dbReference>
<dbReference type="Pfam" id="PF04865">
    <property type="entry name" value="Baseplate_J"/>
    <property type="match status" value="1"/>
</dbReference>
<reference evidence="3" key="1">
    <citation type="journal article" date="2019" name="Int. J. Syst. Evol. Microbiol.">
        <title>The Global Catalogue of Microorganisms (GCM) 10K type strain sequencing project: providing services to taxonomists for standard genome sequencing and annotation.</title>
        <authorList>
            <consortium name="The Broad Institute Genomics Platform"/>
            <consortium name="The Broad Institute Genome Sequencing Center for Infectious Disease"/>
            <person name="Wu L."/>
            <person name="Ma J."/>
        </authorList>
    </citation>
    <scope>NUCLEOTIDE SEQUENCE [LARGE SCALE GENOMIC DNA]</scope>
    <source>
        <strain evidence="3">JCM 19129</strain>
    </source>
</reference>
<comment type="caution">
    <text evidence="2">The sequence shown here is derived from an EMBL/GenBank/DDBJ whole genome shotgun (WGS) entry which is preliminary data.</text>
</comment>
<keyword evidence="3" id="KW-1185">Reference proteome</keyword>
<name>A0ABP9FZR6_9MICC</name>
<dbReference type="InterPro" id="IPR006949">
    <property type="entry name" value="Barrel_Baseplate_J-like"/>
</dbReference>
<evidence type="ECO:0000313" key="3">
    <source>
        <dbReference type="Proteomes" id="UP001500368"/>
    </source>
</evidence>
<protein>
    <recommendedName>
        <fullName evidence="1">Baseplate protein J-like barrel domain-containing protein</fullName>
    </recommendedName>
</protein>
<evidence type="ECO:0000259" key="1">
    <source>
        <dbReference type="Pfam" id="PF04865"/>
    </source>
</evidence>
<feature type="domain" description="Baseplate protein J-like barrel" evidence="1">
    <location>
        <begin position="98"/>
        <end position="189"/>
    </location>
</feature>
<dbReference type="RefSeq" id="WP_345476882.1">
    <property type="nucleotide sequence ID" value="NZ_BAABLW010000005.1"/>
</dbReference>
<accession>A0ABP9FZR6</accession>
<evidence type="ECO:0000313" key="2">
    <source>
        <dbReference type="EMBL" id="GAA4916068.1"/>
    </source>
</evidence>
<proteinExistence type="predicted"/>